<accession>F4WEW4</accession>
<gene>
    <name evidence="1" type="ORF">G5I_04165</name>
</gene>
<reference evidence="1" key="1">
    <citation type="submission" date="2011-02" db="EMBL/GenBank/DDBJ databases">
        <title>The genome of the leaf-cutting ant Acromyrmex echinatior suggests key adaptations to social evolution and fungus farming.</title>
        <authorList>
            <person name="Nygaard S."/>
            <person name="Zhang G."/>
        </authorList>
    </citation>
    <scope>NUCLEOTIDE SEQUENCE</scope>
</reference>
<evidence type="ECO:0000313" key="1">
    <source>
        <dbReference type="EMBL" id="EGI67235.1"/>
    </source>
</evidence>
<sequence length="179" mass="20642">MERVWKDDQTQSHRYTRGGEHLSRTHLLSPGMWVNIRRDAMTSVSLDSANVGPTFSVKELNPFDSRLDLVVLGEWPRRSVVSEEGQSPWRMVNFSCDVIINSHTAGYNDFRNEPDASKFEEIKSNIIVDLTQLHVDQLGLFNRLIEIADEVDNLKHVRINRIAFNHLINNLDEAVEEEE</sequence>
<organism evidence="2">
    <name type="scientific">Acromyrmex echinatior</name>
    <name type="common">Panamanian leafcutter ant</name>
    <name type="synonym">Acromyrmex octospinosus echinatior</name>
    <dbReference type="NCBI Taxonomy" id="103372"/>
    <lineage>
        <taxon>Eukaryota</taxon>
        <taxon>Metazoa</taxon>
        <taxon>Ecdysozoa</taxon>
        <taxon>Arthropoda</taxon>
        <taxon>Hexapoda</taxon>
        <taxon>Insecta</taxon>
        <taxon>Pterygota</taxon>
        <taxon>Neoptera</taxon>
        <taxon>Endopterygota</taxon>
        <taxon>Hymenoptera</taxon>
        <taxon>Apocrita</taxon>
        <taxon>Aculeata</taxon>
        <taxon>Formicoidea</taxon>
        <taxon>Formicidae</taxon>
        <taxon>Myrmicinae</taxon>
        <taxon>Acromyrmex</taxon>
    </lineage>
</organism>
<dbReference type="EMBL" id="GL888112">
    <property type="protein sequence ID" value="EGI67235.1"/>
    <property type="molecule type" value="Genomic_DNA"/>
</dbReference>
<keyword evidence="2" id="KW-1185">Reference proteome</keyword>
<dbReference type="Proteomes" id="UP000007755">
    <property type="component" value="Unassembled WGS sequence"/>
</dbReference>
<evidence type="ECO:0000313" key="2">
    <source>
        <dbReference type="Proteomes" id="UP000007755"/>
    </source>
</evidence>
<dbReference type="AlphaFoldDB" id="F4WEW4"/>
<protein>
    <submittedName>
        <fullName evidence="1">Uncharacterized protein</fullName>
    </submittedName>
</protein>
<dbReference type="InParanoid" id="F4WEW4"/>
<name>F4WEW4_ACREC</name>
<proteinExistence type="predicted"/>